<evidence type="ECO:0000313" key="7">
    <source>
        <dbReference type="EMBL" id="GAV01483.1"/>
    </source>
</evidence>
<feature type="domain" description="Protein kinase" evidence="6">
    <location>
        <begin position="12"/>
        <end position="330"/>
    </location>
</feature>
<keyword evidence="2" id="KW-0808">Transferase</keyword>
<evidence type="ECO:0000256" key="3">
    <source>
        <dbReference type="ARBA" id="ARBA00022741"/>
    </source>
</evidence>
<dbReference type="STRING" id="947166.A0A1D1VMW1"/>
<accession>A0A1D1VMW1</accession>
<dbReference type="InterPro" id="IPR050117">
    <property type="entry name" value="MAPK"/>
</dbReference>
<evidence type="ECO:0000256" key="5">
    <source>
        <dbReference type="ARBA" id="ARBA00022840"/>
    </source>
</evidence>
<dbReference type="GO" id="GO:0004674">
    <property type="term" value="F:protein serine/threonine kinase activity"/>
    <property type="evidence" value="ECO:0007669"/>
    <property type="project" value="UniProtKB-KW"/>
</dbReference>
<evidence type="ECO:0000256" key="1">
    <source>
        <dbReference type="ARBA" id="ARBA00022527"/>
    </source>
</evidence>
<dbReference type="Proteomes" id="UP000186922">
    <property type="component" value="Unassembled WGS sequence"/>
</dbReference>
<gene>
    <name evidence="7" type="primary">RvY_12189-1</name>
    <name evidence="7" type="synonym">RvY_12189.1</name>
    <name evidence="7" type="ORF">RvY_12189</name>
</gene>
<dbReference type="AlphaFoldDB" id="A0A1D1VMW1"/>
<dbReference type="PANTHER" id="PTHR24055">
    <property type="entry name" value="MITOGEN-ACTIVATED PROTEIN KINASE"/>
    <property type="match status" value="1"/>
</dbReference>
<organism evidence="7 8">
    <name type="scientific">Ramazzottius varieornatus</name>
    <name type="common">Water bear</name>
    <name type="synonym">Tardigrade</name>
    <dbReference type="NCBI Taxonomy" id="947166"/>
    <lineage>
        <taxon>Eukaryota</taxon>
        <taxon>Metazoa</taxon>
        <taxon>Ecdysozoa</taxon>
        <taxon>Tardigrada</taxon>
        <taxon>Eutardigrada</taxon>
        <taxon>Parachela</taxon>
        <taxon>Hypsibioidea</taxon>
        <taxon>Ramazzottiidae</taxon>
        <taxon>Ramazzottius</taxon>
    </lineage>
</organism>
<dbReference type="Gene3D" id="3.30.200.20">
    <property type="entry name" value="Phosphorylase Kinase, domain 1"/>
    <property type="match status" value="1"/>
</dbReference>
<sequence length="379" mass="43321">MAENSVTLPARYTEVNVFAHGSYGQVAQARDTVSGTTVAIKMQYVNMAELDSRNRPVLALRAYREVLLLCTFRGHKNILYLLDVFWLVSPEGKTQLYSVTDKMDMDLAVAIERTKKATGTEQPLLRREMVPFIVYSILCGLKYIHSGEIVHRDLKPKNIGISFRGREISVKLLDFGLARKLRVQMSHVVQSQHYRAPDVWLQAGQYTRAIDVWSVGCIFAELITHEVFMPGGTAYCDQMKAIYSRLGDPNQECARLFRHEVPCVPYDNFGAGCKCALPNLLIQCRKVQKKGWSEISAVCTPTELDLMMRMLTWDPLQRWTATDCLKHPCLVDMVTQHGEGTTLTPDQEFEEWENRDSAFWAVWIERQLTEIKRRLSVPP</sequence>
<keyword evidence="8" id="KW-1185">Reference proteome</keyword>
<evidence type="ECO:0000259" key="6">
    <source>
        <dbReference type="PROSITE" id="PS50011"/>
    </source>
</evidence>
<name>A0A1D1VMW1_RAMVA</name>
<protein>
    <recommendedName>
        <fullName evidence="6">Protein kinase domain-containing protein</fullName>
    </recommendedName>
</protein>
<evidence type="ECO:0000256" key="2">
    <source>
        <dbReference type="ARBA" id="ARBA00022679"/>
    </source>
</evidence>
<dbReference type="InterPro" id="IPR011009">
    <property type="entry name" value="Kinase-like_dom_sf"/>
</dbReference>
<comment type="caution">
    <text evidence="7">The sequence shown here is derived from an EMBL/GenBank/DDBJ whole genome shotgun (WGS) entry which is preliminary data.</text>
</comment>
<evidence type="ECO:0000313" key="8">
    <source>
        <dbReference type="Proteomes" id="UP000186922"/>
    </source>
</evidence>
<keyword evidence="5" id="KW-0067">ATP-binding</keyword>
<dbReference type="PROSITE" id="PS50011">
    <property type="entry name" value="PROTEIN_KINASE_DOM"/>
    <property type="match status" value="1"/>
</dbReference>
<dbReference type="InterPro" id="IPR000719">
    <property type="entry name" value="Prot_kinase_dom"/>
</dbReference>
<reference evidence="7 8" key="1">
    <citation type="journal article" date="2016" name="Nat. Commun.">
        <title>Extremotolerant tardigrade genome and improved radiotolerance of human cultured cells by tardigrade-unique protein.</title>
        <authorList>
            <person name="Hashimoto T."/>
            <person name="Horikawa D.D."/>
            <person name="Saito Y."/>
            <person name="Kuwahara H."/>
            <person name="Kozuka-Hata H."/>
            <person name="Shin-I T."/>
            <person name="Minakuchi Y."/>
            <person name="Ohishi K."/>
            <person name="Motoyama A."/>
            <person name="Aizu T."/>
            <person name="Enomoto A."/>
            <person name="Kondo K."/>
            <person name="Tanaka S."/>
            <person name="Hara Y."/>
            <person name="Koshikawa S."/>
            <person name="Sagara H."/>
            <person name="Miura T."/>
            <person name="Yokobori S."/>
            <person name="Miyagawa K."/>
            <person name="Suzuki Y."/>
            <person name="Kubo T."/>
            <person name="Oyama M."/>
            <person name="Kohara Y."/>
            <person name="Fujiyama A."/>
            <person name="Arakawa K."/>
            <person name="Katayama T."/>
            <person name="Toyoda A."/>
            <person name="Kunieda T."/>
        </authorList>
    </citation>
    <scope>NUCLEOTIDE SEQUENCE [LARGE SCALE GENOMIC DNA]</scope>
    <source>
        <strain evidence="7 8">YOKOZUNA-1</strain>
    </source>
</reference>
<dbReference type="EMBL" id="BDGG01000007">
    <property type="protein sequence ID" value="GAV01483.1"/>
    <property type="molecule type" value="Genomic_DNA"/>
</dbReference>
<dbReference type="SMART" id="SM00220">
    <property type="entry name" value="S_TKc"/>
    <property type="match status" value="1"/>
</dbReference>
<dbReference type="FunFam" id="1.10.510.10:FF:000624">
    <property type="entry name" value="Mitogen-activated protein kinase"/>
    <property type="match status" value="1"/>
</dbReference>
<dbReference type="SUPFAM" id="SSF56112">
    <property type="entry name" value="Protein kinase-like (PK-like)"/>
    <property type="match status" value="1"/>
</dbReference>
<keyword evidence="3" id="KW-0547">Nucleotide-binding</keyword>
<dbReference type="Gene3D" id="1.10.510.10">
    <property type="entry name" value="Transferase(Phosphotransferase) domain 1"/>
    <property type="match status" value="1"/>
</dbReference>
<evidence type="ECO:0000256" key="4">
    <source>
        <dbReference type="ARBA" id="ARBA00022777"/>
    </source>
</evidence>
<keyword evidence="1" id="KW-0723">Serine/threonine-protein kinase</keyword>
<proteinExistence type="predicted"/>
<dbReference type="Pfam" id="PF00069">
    <property type="entry name" value="Pkinase"/>
    <property type="match status" value="1"/>
</dbReference>
<dbReference type="GO" id="GO:0005524">
    <property type="term" value="F:ATP binding"/>
    <property type="evidence" value="ECO:0007669"/>
    <property type="project" value="UniProtKB-KW"/>
</dbReference>
<keyword evidence="4" id="KW-0418">Kinase</keyword>